<evidence type="ECO:0000313" key="2">
    <source>
        <dbReference type="EMBL" id="QJA96240.1"/>
    </source>
</evidence>
<evidence type="ECO:0000313" key="1">
    <source>
        <dbReference type="EMBL" id="QJA80997.1"/>
    </source>
</evidence>
<organism evidence="1">
    <name type="scientific">viral metagenome</name>
    <dbReference type="NCBI Taxonomy" id="1070528"/>
    <lineage>
        <taxon>unclassified sequences</taxon>
        <taxon>metagenomes</taxon>
        <taxon>organismal metagenomes</taxon>
    </lineage>
</organism>
<reference evidence="1" key="1">
    <citation type="submission" date="2020-03" db="EMBL/GenBank/DDBJ databases">
        <title>The deep terrestrial virosphere.</title>
        <authorList>
            <person name="Holmfeldt K."/>
            <person name="Nilsson E."/>
            <person name="Simone D."/>
            <person name="Lopez-Fernandez M."/>
            <person name="Wu X."/>
            <person name="de Brujin I."/>
            <person name="Lundin D."/>
            <person name="Andersson A."/>
            <person name="Bertilsson S."/>
            <person name="Dopson M."/>
        </authorList>
    </citation>
    <scope>NUCLEOTIDE SEQUENCE</scope>
    <source>
        <strain evidence="1">MM415A00613</strain>
        <strain evidence="2">MM415B04876</strain>
    </source>
</reference>
<dbReference type="AlphaFoldDB" id="A0A6M3KG89"/>
<proteinExistence type="predicted"/>
<name>A0A6M3KG89_9ZZZZ</name>
<dbReference type="EMBL" id="MT142443">
    <property type="protein sequence ID" value="QJA80997.1"/>
    <property type="molecule type" value="Genomic_DNA"/>
</dbReference>
<accession>A0A6M3KG89</accession>
<sequence>MSDIRQGAQLTLAILHQELKGMGFGDDDQDINGGDFVEYGGQLFEDLGKALIEENAFYTRYLKALRATRDSLANWMEIQADEDARDYDAEALRLADEVLAGAPLPPPTMAERWVKLYQAWQDDAENQVYEFGEWLDQYHEGERETLTWIASWDARPVDGQLKADPRRATAFAVMDFGDGSIAIKRAWATIGDEGDRRWMVAS</sequence>
<protein>
    <submittedName>
        <fullName evidence="1">Uncharacterized protein</fullName>
    </submittedName>
</protein>
<gene>
    <name evidence="1" type="ORF">MM415A00613_0044</name>
    <name evidence="2" type="ORF">MM415B04876_0003</name>
</gene>
<dbReference type="EMBL" id="MT143382">
    <property type="protein sequence ID" value="QJA96240.1"/>
    <property type="molecule type" value="Genomic_DNA"/>
</dbReference>